<dbReference type="RefSeq" id="WP_094141141.1">
    <property type="nucleotide sequence ID" value="NZ_FZRA01000006.1"/>
</dbReference>
<protein>
    <recommendedName>
        <fullName evidence="3">Excisionase</fullName>
    </recommendedName>
</protein>
<evidence type="ECO:0000313" key="1">
    <source>
        <dbReference type="EMBL" id="SNU09237.1"/>
    </source>
</evidence>
<gene>
    <name evidence="1" type="ORF">SAMN05216470_1752</name>
</gene>
<sequence>MPKANITYKAVGNDEKAEWGDYNHLIQRWEGLSKSVAKQWAAEMREHPEFRKYIDNPTHRIVFINYKGFELFVKWKSRNRYLSKKETLAEMLENIKLEERVGV</sequence>
<organism evidence="1 2">
    <name type="scientific">Streptococcus equinus</name>
    <name type="common">Streptococcus bovis</name>
    <dbReference type="NCBI Taxonomy" id="1335"/>
    <lineage>
        <taxon>Bacteria</taxon>
        <taxon>Bacillati</taxon>
        <taxon>Bacillota</taxon>
        <taxon>Bacilli</taxon>
        <taxon>Lactobacillales</taxon>
        <taxon>Streptococcaceae</taxon>
        <taxon>Streptococcus</taxon>
    </lineage>
</organism>
<dbReference type="EMBL" id="FZRA01000006">
    <property type="protein sequence ID" value="SNU09237.1"/>
    <property type="molecule type" value="Genomic_DNA"/>
</dbReference>
<dbReference type="AlphaFoldDB" id="A0A239REI8"/>
<accession>A0A239REI8</accession>
<reference evidence="1 2" key="1">
    <citation type="submission" date="2017-07" db="EMBL/GenBank/DDBJ databases">
        <authorList>
            <person name="Sun Z.S."/>
            <person name="Albrecht U."/>
            <person name="Echele G."/>
            <person name="Lee C.C."/>
        </authorList>
    </citation>
    <scope>NUCLEOTIDE SEQUENCE [LARGE SCALE GENOMIC DNA]</scope>
    <source>
        <strain evidence="1 2">AR3</strain>
    </source>
</reference>
<dbReference type="Proteomes" id="UP000214649">
    <property type="component" value="Unassembled WGS sequence"/>
</dbReference>
<evidence type="ECO:0008006" key="3">
    <source>
        <dbReference type="Google" id="ProtNLM"/>
    </source>
</evidence>
<name>A0A239REI8_STREI</name>
<proteinExistence type="predicted"/>
<evidence type="ECO:0000313" key="2">
    <source>
        <dbReference type="Proteomes" id="UP000214649"/>
    </source>
</evidence>